<name>A0A165J5W5_9BASI</name>
<keyword evidence="4" id="KW-1185">Reference proteome</keyword>
<feature type="transmembrane region" description="Helical" evidence="2">
    <location>
        <begin position="91"/>
        <end position="116"/>
    </location>
</feature>
<sequence length="323" mass="33802">MSYMRANPSDQYPSTAGSALPSATSTLRQPHTQSSMRPAHRAEATGATVSSANGTSGAGGVGGANGPASGSPPLSHAPPTSQQETEAMRQAVLALVNVWLSRLSLLSGITTFFAGIDGQLLSYAYPSAATDGRTDTGYKIAVTSLAGAMILHWMAAIISYIACFALYRYELIDARNEERTSGLLAFRAPAPGSGKPFPANLSTPQLGSSIFSAPLQLDAAYISVSRLHPYTFRTTRPTTTFPTSPFPGTSNPTLTLPITHGIPRLPMDLRSVNDACVGLTVVGFGLALLGILAYMWTFLPVYVSGFASACLAVGVAVGLWVLR</sequence>
<keyword evidence="2" id="KW-1133">Transmembrane helix</keyword>
<evidence type="ECO:0000313" key="4">
    <source>
        <dbReference type="Proteomes" id="UP000076842"/>
    </source>
</evidence>
<dbReference type="STRING" id="1353952.A0A165J5W5"/>
<evidence type="ECO:0000256" key="1">
    <source>
        <dbReference type="SAM" id="MobiDB-lite"/>
    </source>
</evidence>
<feature type="transmembrane region" description="Helical" evidence="2">
    <location>
        <begin position="275"/>
        <end position="296"/>
    </location>
</feature>
<keyword evidence="2" id="KW-0472">Membrane</keyword>
<accession>A0A165J5W5</accession>
<reference evidence="3 4" key="1">
    <citation type="journal article" date="2016" name="Mol. Biol. Evol.">
        <title>Comparative Genomics of Early-Diverging Mushroom-Forming Fungi Provides Insights into the Origins of Lignocellulose Decay Capabilities.</title>
        <authorList>
            <person name="Nagy L.G."/>
            <person name="Riley R."/>
            <person name="Tritt A."/>
            <person name="Adam C."/>
            <person name="Daum C."/>
            <person name="Floudas D."/>
            <person name="Sun H."/>
            <person name="Yadav J.S."/>
            <person name="Pangilinan J."/>
            <person name="Larsson K.H."/>
            <person name="Matsuura K."/>
            <person name="Barry K."/>
            <person name="Labutti K."/>
            <person name="Kuo R."/>
            <person name="Ohm R.A."/>
            <person name="Bhattacharya S.S."/>
            <person name="Shirouzu T."/>
            <person name="Yoshinaga Y."/>
            <person name="Martin F.M."/>
            <person name="Grigoriev I.V."/>
            <person name="Hibbett D.S."/>
        </authorList>
    </citation>
    <scope>NUCLEOTIDE SEQUENCE [LARGE SCALE GENOMIC DNA]</scope>
    <source>
        <strain evidence="3 4">HHB12733</strain>
    </source>
</reference>
<dbReference type="AlphaFoldDB" id="A0A165J5W5"/>
<dbReference type="Proteomes" id="UP000076842">
    <property type="component" value="Unassembled WGS sequence"/>
</dbReference>
<organism evidence="3 4">
    <name type="scientific">Calocera cornea HHB12733</name>
    <dbReference type="NCBI Taxonomy" id="1353952"/>
    <lineage>
        <taxon>Eukaryota</taxon>
        <taxon>Fungi</taxon>
        <taxon>Dikarya</taxon>
        <taxon>Basidiomycota</taxon>
        <taxon>Agaricomycotina</taxon>
        <taxon>Dacrymycetes</taxon>
        <taxon>Dacrymycetales</taxon>
        <taxon>Dacrymycetaceae</taxon>
        <taxon>Calocera</taxon>
    </lineage>
</organism>
<dbReference type="InParanoid" id="A0A165J5W5"/>
<feature type="compositionally biased region" description="Polar residues" evidence="1">
    <location>
        <begin position="8"/>
        <end position="36"/>
    </location>
</feature>
<evidence type="ECO:0000256" key="2">
    <source>
        <dbReference type="SAM" id="Phobius"/>
    </source>
</evidence>
<dbReference type="OrthoDB" id="2653987at2759"/>
<feature type="transmembrane region" description="Helical" evidence="2">
    <location>
        <begin position="302"/>
        <end position="322"/>
    </location>
</feature>
<dbReference type="EMBL" id="KV423923">
    <property type="protein sequence ID" value="KZT61413.1"/>
    <property type="molecule type" value="Genomic_DNA"/>
</dbReference>
<feature type="compositionally biased region" description="Gly residues" evidence="1">
    <location>
        <begin position="56"/>
        <end position="65"/>
    </location>
</feature>
<feature type="region of interest" description="Disordered" evidence="1">
    <location>
        <begin position="1"/>
        <end position="85"/>
    </location>
</feature>
<keyword evidence="2" id="KW-0812">Transmembrane</keyword>
<feature type="transmembrane region" description="Helical" evidence="2">
    <location>
        <begin position="140"/>
        <end position="167"/>
    </location>
</feature>
<evidence type="ECO:0000313" key="3">
    <source>
        <dbReference type="EMBL" id="KZT61413.1"/>
    </source>
</evidence>
<proteinExistence type="predicted"/>
<feature type="compositionally biased region" description="Low complexity" evidence="1">
    <location>
        <begin position="44"/>
        <end position="55"/>
    </location>
</feature>
<gene>
    <name evidence="3" type="ORF">CALCODRAFT_479913</name>
</gene>
<protein>
    <submittedName>
        <fullName evidence="3">Uncharacterized protein</fullName>
    </submittedName>
</protein>